<evidence type="ECO:0000313" key="11">
    <source>
        <dbReference type="EMBL" id="SMQ12153.1"/>
    </source>
</evidence>
<dbReference type="HAMAP" id="MF_00296">
    <property type="entry name" value="MetX_acyltransf"/>
    <property type="match status" value="1"/>
</dbReference>
<dbReference type="UniPathway" id="UPA00051">
    <property type="reaction ID" value="UER00075"/>
</dbReference>
<evidence type="ECO:0000256" key="9">
    <source>
        <dbReference type="PIRSR" id="PIRSR000443-1"/>
    </source>
</evidence>
<comment type="function">
    <text evidence="8">Transfers a succinyl group from succinyl-CoA to L-homoserine, forming succinyl-L-homoserine.</text>
</comment>
<comment type="subunit">
    <text evidence="1 8">Homodimer.</text>
</comment>
<evidence type="ECO:0000256" key="1">
    <source>
        <dbReference type="ARBA" id="ARBA00011738"/>
    </source>
</evidence>
<comment type="subcellular location">
    <subcellularLocation>
        <location evidence="8">Cytoplasm</location>
    </subcellularLocation>
</comment>
<dbReference type="AlphaFoldDB" id="A0A238HEJ3"/>
<dbReference type="Pfam" id="PF00561">
    <property type="entry name" value="Abhydrolase_1"/>
    <property type="match status" value="1"/>
</dbReference>
<dbReference type="GO" id="GO:0009086">
    <property type="term" value="P:methionine biosynthetic process"/>
    <property type="evidence" value="ECO:0007669"/>
    <property type="project" value="UniProtKB-UniRule"/>
</dbReference>
<sequence length="423" mass="47449">MKNKRFNRTKKLTHHSTIVNVFKRIWQPENPNSVIISYQKFTNETQIMSVTSTTIVQPKTIAFEQPFTLQNGKTLPRFDLITETYGSLNAQKDNAILICHALSGTHHAAGRHSPSDKHAGWWDNMIGAGKPIDTNKFFVVVLNNLGGCAGSTGPTSINPETGKIYGADFPLVTVRDWVRSQAMLADTLGIEQWAAVVGGSLGGMQALQWAIDFPERVKHALVIASAPKLSTQNIAFNDVARQAMLTDPEFFEGNYLANETKPRRGLKIARMMGHITYLAEHGLGEKFGRTLRNGEYQYNYDIDFEVESYLRYQGNKFAETFDANTYLLMTKALDYFDPAAEHGDDLQAALANVKSKFFIASFSSDWRFSPERSREIVQALVASRKTVQYVEVESQFGHDAFLMDDAAYMNAVRAYMKNIQVSV</sequence>
<dbReference type="GO" id="GO:0008899">
    <property type="term" value="F:homoserine O-succinyltransferase activity"/>
    <property type="evidence" value="ECO:0007669"/>
    <property type="project" value="UniProtKB-UniRule"/>
</dbReference>
<evidence type="ECO:0000256" key="7">
    <source>
        <dbReference type="ARBA" id="ARBA00051253"/>
    </source>
</evidence>
<comment type="caution">
    <text evidence="8">Lacks conserved residue(s) required for the propagation of feature annotation.</text>
</comment>
<evidence type="ECO:0000256" key="5">
    <source>
        <dbReference type="ARBA" id="ARBA00023167"/>
    </source>
</evidence>
<evidence type="ECO:0000313" key="12">
    <source>
        <dbReference type="EMBL" id="SNB63603.1"/>
    </source>
</evidence>
<keyword evidence="5 8" id="KW-0486">Methionine biosynthesis</keyword>
<feature type="domain" description="AB hydrolase-1" evidence="10">
    <location>
        <begin position="94"/>
        <end position="402"/>
    </location>
</feature>
<dbReference type="InterPro" id="IPR029058">
    <property type="entry name" value="AB_hydrolase_fold"/>
</dbReference>
<accession>A0A238HEJ3</accession>
<dbReference type="NCBIfam" id="NF001209">
    <property type="entry name" value="PRK00175.1"/>
    <property type="match status" value="1"/>
</dbReference>
<gene>
    <name evidence="11" type="primary">metX</name>
    <name evidence="8" type="synonym">metXS</name>
    <name evidence="12" type="ORF">KEBURONENSIS_01087</name>
    <name evidence="11" type="ORF">KEBURONENSIS_01163</name>
</gene>
<evidence type="ECO:0000256" key="2">
    <source>
        <dbReference type="ARBA" id="ARBA00022490"/>
    </source>
</evidence>
<name>A0A238HEJ3_9NEIS</name>
<dbReference type="PANTHER" id="PTHR32268">
    <property type="entry name" value="HOMOSERINE O-ACETYLTRANSFERASE"/>
    <property type="match status" value="1"/>
</dbReference>
<evidence type="ECO:0000256" key="6">
    <source>
        <dbReference type="ARBA" id="ARBA00023315"/>
    </source>
</evidence>
<dbReference type="GO" id="GO:0005737">
    <property type="term" value="C:cytoplasm"/>
    <property type="evidence" value="ECO:0007669"/>
    <property type="project" value="UniProtKB-SubCell"/>
</dbReference>
<reference evidence="11" key="1">
    <citation type="submission" date="2017-05" db="EMBL/GenBank/DDBJ databases">
        <authorList>
            <person name="Song R."/>
            <person name="Chenine A.L."/>
            <person name="Ruprecht R.M."/>
        </authorList>
    </citation>
    <scope>NUCLEOTIDE SEQUENCE</scope>
    <source>
        <strain evidence="11">Kingella_eburonensis</strain>
    </source>
</reference>
<feature type="binding site" evidence="8">
    <location>
        <position position="399"/>
    </location>
    <ligand>
        <name>substrate</name>
    </ligand>
</feature>
<evidence type="ECO:0000313" key="13">
    <source>
        <dbReference type="Proteomes" id="UP000215450"/>
    </source>
</evidence>
<evidence type="ECO:0000256" key="4">
    <source>
        <dbReference type="ARBA" id="ARBA00022679"/>
    </source>
</evidence>
<feature type="site" description="Important for acyl-CoA specificity" evidence="8">
    <location>
        <position position="367"/>
    </location>
</feature>
<comment type="pathway">
    <text evidence="8">Amino-acid biosynthesis; L-methionine biosynthesis via de novo pathway; O-succinyl-L-homoserine from L-homoserine: step 1/1.</text>
</comment>
<dbReference type="STRING" id="1522312.GCA_900177895_01500"/>
<dbReference type="SUPFAM" id="SSF53474">
    <property type="entry name" value="alpha/beta-Hydrolases"/>
    <property type="match status" value="1"/>
</dbReference>
<keyword evidence="3 8" id="KW-0028">Amino-acid biosynthesis</keyword>
<comment type="catalytic activity">
    <reaction evidence="7 8">
        <text>L-homoserine + succinyl-CoA = O-succinyl-L-homoserine + CoA</text>
        <dbReference type="Rhea" id="RHEA:22008"/>
        <dbReference type="ChEBI" id="CHEBI:57287"/>
        <dbReference type="ChEBI" id="CHEBI:57292"/>
        <dbReference type="ChEBI" id="CHEBI:57476"/>
        <dbReference type="ChEBI" id="CHEBI:57661"/>
        <dbReference type="EC" id="2.3.1.46"/>
    </reaction>
</comment>
<dbReference type="Gene3D" id="1.10.1740.110">
    <property type="match status" value="1"/>
</dbReference>
<dbReference type="NCBIfam" id="TIGR01392">
    <property type="entry name" value="homoserO_Ac_trn"/>
    <property type="match status" value="1"/>
</dbReference>
<feature type="active site" evidence="8 9">
    <location>
        <position position="398"/>
    </location>
</feature>
<protein>
    <recommendedName>
        <fullName evidence="8">Homoserine O-succinyltransferase</fullName>
        <shortName evidence="8">HST</shortName>
        <ecNumber evidence="8">2.3.1.46</ecNumber>
    </recommendedName>
    <alternativeName>
        <fullName evidence="8">Homoserine transsuccinylase</fullName>
        <shortName evidence="8">HTS</shortName>
    </alternativeName>
</protein>
<feature type="active site" evidence="8 9">
    <location>
        <position position="365"/>
    </location>
</feature>
<dbReference type="EC" id="2.3.1.46" evidence="8"/>
<dbReference type="PANTHER" id="PTHR32268:SF11">
    <property type="entry name" value="HOMOSERINE O-ACETYLTRANSFERASE"/>
    <property type="match status" value="1"/>
</dbReference>
<feature type="active site" description="Nucleophile" evidence="8 9">
    <location>
        <position position="200"/>
    </location>
</feature>
<dbReference type="Proteomes" id="UP000215450">
    <property type="component" value="Unassembled WGS sequence"/>
</dbReference>
<dbReference type="EMBL" id="FXUV02000018">
    <property type="protein sequence ID" value="SNB63603.1"/>
    <property type="molecule type" value="Genomic_DNA"/>
</dbReference>
<evidence type="ECO:0000256" key="3">
    <source>
        <dbReference type="ARBA" id="ARBA00022605"/>
    </source>
</evidence>
<organism evidence="11">
    <name type="scientific">Kingella negevensis</name>
    <dbReference type="NCBI Taxonomy" id="1522312"/>
    <lineage>
        <taxon>Bacteria</taxon>
        <taxon>Pseudomonadati</taxon>
        <taxon>Pseudomonadota</taxon>
        <taxon>Betaproteobacteria</taxon>
        <taxon>Neisseriales</taxon>
        <taxon>Neisseriaceae</taxon>
        <taxon>Kingella</taxon>
    </lineage>
</organism>
<evidence type="ECO:0000256" key="8">
    <source>
        <dbReference type="HAMAP-Rule" id="MF_00296"/>
    </source>
</evidence>
<keyword evidence="4 8" id="KW-0808">Transferase</keyword>
<evidence type="ECO:0000259" key="10">
    <source>
        <dbReference type="Pfam" id="PF00561"/>
    </source>
</evidence>
<dbReference type="GO" id="GO:0004414">
    <property type="term" value="F:homoserine O-acetyltransferase activity"/>
    <property type="evidence" value="ECO:0007669"/>
    <property type="project" value="TreeGrafter"/>
</dbReference>
<keyword evidence="13" id="KW-1185">Reference proteome</keyword>
<dbReference type="FunFam" id="1.10.1740.110:FF:000001">
    <property type="entry name" value="Homoserine O-acetyltransferase"/>
    <property type="match status" value="1"/>
</dbReference>
<proteinExistence type="inferred from homology"/>
<dbReference type="InterPro" id="IPR008220">
    <property type="entry name" value="HAT_MetX-like"/>
</dbReference>
<dbReference type="PIRSF" id="PIRSF000443">
    <property type="entry name" value="Homoser_Ac_trans"/>
    <property type="match status" value="1"/>
</dbReference>
<dbReference type="InterPro" id="IPR000073">
    <property type="entry name" value="AB_hydrolase_1"/>
</dbReference>
<dbReference type="Gene3D" id="3.40.50.1820">
    <property type="entry name" value="alpha/beta hydrolase"/>
    <property type="match status" value="1"/>
</dbReference>
<dbReference type="GO" id="GO:0009092">
    <property type="term" value="P:homoserine metabolic process"/>
    <property type="evidence" value="ECO:0007669"/>
    <property type="project" value="TreeGrafter"/>
</dbReference>
<comment type="similarity">
    <text evidence="8">Belongs to the AB hydrolase superfamily. MetX family.</text>
</comment>
<feature type="binding site" evidence="8">
    <location>
        <position position="270"/>
    </location>
    <ligand>
        <name>substrate</name>
    </ligand>
</feature>
<keyword evidence="2 8" id="KW-0963">Cytoplasm</keyword>
<keyword evidence="6 8" id="KW-0012">Acyltransferase</keyword>
<dbReference type="EMBL" id="FXUV01000016">
    <property type="protein sequence ID" value="SMQ12153.1"/>
    <property type="molecule type" value="Genomic_DNA"/>
</dbReference>
<reference evidence="12 13" key="2">
    <citation type="submission" date="2017-06" db="EMBL/GenBank/DDBJ databases">
        <authorList>
            <person name="Kim H.J."/>
            <person name="Triplett B.A."/>
        </authorList>
    </citation>
    <scope>NUCLEOTIDE SEQUENCE [LARGE SCALE GENOMIC DNA]</scope>
    <source>
        <strain evidence="12">Kingella_eburonensis</strain>
    </source>
</reference>